<name>A0ABU6WZ90_9FABA</name>
<reference evidence="1 2" key="1">
    <citation type="journal article" date="2023" name="Plants (Basel)">
        <title>Bridging the Gap: Combining Genomics and Transcriptomics Approaches to Understand Stylosanthes scabra, an Orphan Legume from the Brazilian Caatinga.</title>
        <authorList>
            <person name="Ferreira-Neto J.R.C."/>
            <person name="da Silva M.D."/>
            <person name="Binneck E."/>
            <person name="de Melo N.F."/>
            <person name="da Silva R.H."/>
            <person name="de Melo A.L.T.M."/>
            <person name="Pandolfi V."/>
            <person name="Bustamante F.O."/>
            <person name="Brasileiro-Vidal A.C."/>
            <person name="Benko-Iseppon A.M."/>
        </authorList>
    </citation>
    <scope>NUCLEOTIDE SEQUENCE [LARGE SCALE GENOMIC DNA]</scope>
    <source>
        <tissue evidence="1">Leaves</tissue>
    </source>
</reference>
<dbReference type="EMBL" id="JASCZI010187033">
    <property type="protein sequence ID" value="MED6190821.1"/>
    <property type="molecule type" value="Genomic_DNA"/>
</dbReference>
<feature type="non-terminal residue" evidence="1">
    <location>
        <position position="1"/>
    </location>
</feature>
<evidence type="ECO:0000313" key="2">
    <source>
        <dbReference type="Proteomes" id="UP001341840"/>
    </source>
</evidence>
<evidence type="ECO:0000313" key="1">
    <source>
        <dbReference type="EMBL" id="MED6190821.1"/>
    </source>
</evidence>
<sequence>LHAYAWNLRRGMLSDAGHENEGKFVITQMRECSRLCVDDNGGLCACVSKHAADAGMMGSSSRICVTAHAYAWECRTKV</sequence>
<accession>A0ABU6WZ90</accession>
<gene>
    <name evidence="1" type="ORF">PIB30_109747</name>
</gene>
<protein>
    <submittedName>
        <fullName evidence="1">Uncharacterized protein</fullName>
    </submittedName>
</protein>
<organism evidence="1 2">
    <name type="scientific">Stylosanthes scabra</name>
    <dbReference type="NCBI Taxonomy" id="79078"/>
    <lineage>
        <taxon>Eukaryota</taxon>
        <taxon>Viridiplantae</taxon>
        <taxon>Streptophyta</taxon>
        <taxon>Embryophyta</taxon>
        <taxon>Tracheophyta</taxon>
        <taxon>Spermatophyta</taxon>
        <taxon>Magnoliopsida</taxon>
        <taxon>eudicotyledons</taxon>
        <taxon>Gunneridae</taxon>
        <taxon>Pentapetalae</taxon>
        <taxon>rosids</taxon>
        <taxon>fabids</taxon>
        <taxon>Fabales</taxon>
        <taxon>Fabaceae</taxon>
        <taxon>Papilionoideae</taxon>
        <taxon>50 kb inversion clade</taxon>
        <taxon>dalbergioids sensu lato</taxon>
        <taxon>Dalbergieae</taxon>
        <taxon>Pterocarpus clade</taxon>
        <taxon>Stylosanthes</taxon>
    </lineage>
</organism>
<proteinExistence type="predicted"/>
<dbReference type="Proteomes" id="UP001341840">
    <property type="component" value="Unassembled WGS sequence"/>
</dbReference>
<keyword evidence="2" id="KW-1185">Reference proteome</keyword>
<comment type="caution">
    <text evidence="1">The sequence shown here is derived from an EMBL/GenBank/DDBJ whole genome shotgun (WGS) entry which is preliminary data.</text>
</comment>